<evidence type="ECO:0000256" key="1">
    <source>
        <dbReference type="SAM" id="MobiDB-lite"/>
    </source>
</evidence>
<dbReference type="Proteomes" id="UP000289340">
    <property type="component" value="Chromosome 15"/>
</dbReference>
<reference evidence="2 3" key="1">
    <citation type="submission" date="2018-09" db="EMBL/GenBank/DDBJ databases">
        <title>A high-quality reference genome of wild soybean provides a powerful tool to mine soybean genomes.</title>
        <authorList>
            <person name="Xie M."/>
            <person name="Chung C.Y.L."/>
            <person name="Li M.-W."/>
            <person name="Wong F.-L."/>
            <person name="Chan T.-F."/>
            <person name="Lam H.-M."/>
        </authorList>
    </citation>
    <scope>NUCLEOTIDE SEQUENCE [LARGE SCALE GENOMIC DNA]</scope>
    <source>
        <strain evidence="3">cv. W05</strain>
        <tissue evidence="2">Hypocotyl of etiolated seedlings</tissue>
    </source>
</reference>
<sequence>MGFSYHCYSHLVFANHSESFFLFFIPQKFCFDPMDPPRGTQMVQPRRGRIKMMVFKSVAAALSCSGRRKKKDAAPLSSTSTTPVVPSGYTSEA</sequence>
<gene>
    <name evidence="2" type="ORF">D0Y65_039947</name>
</gene>
<feature type="compositionally biased region" description="Low complexity" evidence="1">
    <location>
        <begin position="77"/>
        <end position="87"/>
    </location>
</feature>
<dbReference type="AlphaFoldDB" id="A0A445GP41"/>
<protein>
    <submittedName>
        <fullName evidence="2">Uncharacterized protein</fullName>
    </submittedName>
</protein>
<name>A0A445GP41_GLYSO</name>
<keyword evidence="3" id="KW-1185">Reference proteome</keyword>
<evidence type="ECO:0000313" key="2">
    <source>
        <dbReference type="EMBL" id="RZB63031.1"/>
    </source>
</evidence>
<dbReference type="EMBL" id="QZWG01000015">
    <property type="protein sequence ID" value="RZB63031.1"/>
    <property type="molecule type" value="Genomic_DNA"/>
</dbReference>
<evidence type="ECO:0000313" key="3">
    <source>
        <dbReference type="Proteomes" id="UP000289340"/>
    </source>
</evidence>
<organism evidence="2 3">
    <name type="scientific">Glycine soja</name>
    <name type="common">Wild soybean</name>
    <dbReference type="NCBI Taxonomy" id="3848"/>
    <lineage>
        <taxon>Eukaryota</taxon>
        <taxon>Viridiplantae</taxon>
        <taxon>Streptophyta</taxon>
        <taxon>Embryophyta</taxon>
        <taxon>Tracheophyta</taxon>
        <taxon>Spermatophyta</taxon>
        <taxon>Magnoliopsida</taxon>
        <taxon>eudicotyledons</taxon>
        <taxon>Gunneridae</taxon>
        <taxon>Pentapetalae</taxon>
        <taxon>rosids</taxon>
        <taxon>fabids</taxon>
        <taxon>Fabales</taxon>
        <taxon>Fabaceae</taxon>
        <taxon>Papilionoideae</taxon>
        <taxon>50 kb inversion clade</taxon>
        <taxon>NPAAA clade</taxon>
        <taxon>indigoferoid/millettioid clade</taxon>
        <taxon>Phaseoleae</taxon>
        <taxon>Glycine</taxon>
        <taxon>Glycine subgen. Soja</taxon>
    </lineage>
</organism>
<accession>A0A445GP41</accession>
<proteinExistence type="predicted"/>
<feature type="region of interest" description="Disordered" evidence="1">
    <location>
        <begin position="64"/>
        <end position="93"/>
    </location>
</feature>
<comment type="caution">
    <text evidence="2">The sequence shown here is derived from an EMBL/GenBank/DDBJ whole genome shotgun (WGS) entry which is preliminary data.</text>
</comment>